<feature type="compositionally biased region" description="Pro residues" evidence="1">
    <location>
        <begin position="65"/>
        <end position="76"/>
    </location>
</feature>
<evidence type="ECO:0008006" key="4">
    <source>
        <dbReference type="Google" id="ProtNLM"/>
    </source>
</evidence>
<accession>A0A8T3A2D3</accession>
<sequence>MANRSRLTFARVCVQISKNSPLPEEIPIQIEWEDINLKVVYDWNPSPCEGCSSLIHPFSSCPANPNPQHFPLPPSKPRGRSFSRKPFNRGKNSTSRPPTLPPILKPTITLDALLDPSSILAPAVTDK</sequence>
<dbReference type="OrthoDB" id="1751950at2759"/>
<reference evidence="2" key="1">
    <citation type="journal article" date="2022" name="Front. Genet.">
        <title>Chromosome-Scale Assembly of the Dendrobium nobile Genome Provides Insights Into the Molecular Mechanism of the Biosynthesis of the Medicinal Active Ingredient of Dendrobium.</title>
        <authorList>
            <person name="Xu Q."/>
            <person name="Niu S.-C."/>
            <person name="Li K.-L."/>
            <person name="Zheng P.-J."/>
            <person name="Zhang X.-J."/>
            <person name="Jia Y."/>
            <person name="Liu Y."/>
            <person name="Niu Y.-X."/>
            <person name="Yu L.-H."/>
            <person name="Chen D.-F."/>
            <person name="Zhang G.-Q."/>
        </authorList>
    </citation>
    <scope>NUCLEOTIDE SEQUENCE</scope>
    <source>
        <tissue evidence="2">Leaf</tissue>
    </source>
</reference>
<evidence type="ECO:0000313" key="2">
    <source>
        <dbReference type="EMBL" id="KAI0488764.1"/>
    </source>
</evidence>
<feature type="region of interest" description="Disordered" evidence="1">
    <location>
        <begin position="65"/>
        <end position="103"/>
    </location>
</feature>
<feature type="compositionally biased region" description="Basic residues" evidence="1">
    <location>
        <begin position="77"/>
        <end position="88"/>
    </location>
</feature>
<dbReference type="AlphaFoldDB" id="A0A8T3A2D3"/>
<name>A0A8T3A2D3_DENNO</name>
<proteinExistence type="predicted"/>
<evidence type="ECO:0000313" key="3">
    <source>
        <dbReference type="Proteomes" id="UP000829196"/>
    </source>
</evidence>
<evidence type="ECO:0000256" key="1">
    <source>
        <dbReference type="SAM" id="MobiDB-lite"/>
    </source>
</evidence>
<comment type="caution">
    <text evidence="2">The sequence shown here is derived from an EMBL/GenBank/DDBJ whole genome shotgun (WGS) entry which is preliminary data.</text>
</comment>
<organism evidence="2 3">
    <name type="scientific">Dendrobium nobile</name>
    <name type="common">Orchid</name>
    <dbReference type="NCBI Taxonomy" id="94219"/>
    <lineage>
        <taxon>Eukaryota</taxon>
        <taxon>Viridiplantae</taxon>
        <taxon>Streptophyta</taxon>
        <taxon>Embryophyta</taxon>
        <taxon>Tracheophyta</taxon>
        <taxon>Spermatophyta</taxon>
        <taxon>Magnoliopsida</taxon>
        <taxon>Liliopsida</taxon>
        <taxon>Asparagales</taxon>
        <taxon>Orchidaceae</taxon>
        <taxon>Epidendroideae</taxon>
        <taxon>Malaxideae</taxon>
        <taxon>Dendrobiinae</taxon>
        <taxon>Dendrobium</taxon>
    </lineage>
</organism>
<dbReference type="EMBL" id="JAGYWB010000019">
    <property type="protein sequence ID" value="KAI0488764.1"/>
    <property type="molecule type" value="Genomic_DNA"/>
</dbReference>
<protein>
    <recommendedName>
        <fullName evidence="4">Zinc knuckle CX2CX4HX4C domain-containing protein</fullName>
    </recommendedName>
</protein>
<keyword evidence="3" id="KW-1185">Reference proteome</keyword>
<gene>
    <name evidence="2" type="ORF">KFK09_028603</name>
</gene>
<dbReference type="Proteomes" id="UP000829196">
    <property type="component" value="Unassembled WGS sequence"/>
</dbReference>